<protein>
    <submittedName>
        <fullName evidence="2">HNH endonuclease family protein</fullName>
    </submittedName>
</protein>
<accession>A0ABV6MIG7</accession>
<proteinExistence type="predicted"/>
<evidence type="ECO:0000313" key="3">
    <source>
        <dbReference type="Proteomes" id="UP001589810"/>
    </source>
</evidence>
<keyword evidence="2" id="KW-0540">Nuclease</keyword>
<organism evidence="2 3">
    <name type="scientific">Kutzneria chonburiensis</name>
    <dbReference type="NCBI Taxonomy" id="1483604"/>
    <lineage>
        <taxon>Bacteria</taxon>
        <taxon>Bacillati</taxon>
        <taxon>Actinomycetota</taxon>
        <taxon>Actinomycetes</taxon>
        <taxon>Pseudonocardiales</taxon>
        <taxon>Pseudonocardiaceae</taxon>
        <taxon>Kutzneria</taxon>
    </lineage>
</organism>
<gene>
    <name evidence="2" type="ORF">ACFFH7_01245</name>
</gene>
<dbReference type="PANTHER" id="PTHR24094:SF15">
    <property type="entry name" value="AMP-DEPENDENT SYNTHETASE_LIGASE DOMAIN-CONTAINING PROTEIN-RELATED"/>
    <property type="match status" value="1"/>
</dbReference>
<keyword evidence="2" id="KW-0255">Endonuclease</keyword>
<dbReference type="EMBL" id="JBHLUD010000001">
    <property type="protein sequence ID" value="MFC0540081.1"/>
    <property type="molecule type" value="Genomic_DNA"/>
</dbReference>
<dbReference type="RefSeq" id="WP_273938845.1">
    <property type="nucleotide sequence ID" value="NZ_CP097263.1"/>
</dbReference>
<name>A0ABV6MIG7_9PSEU</name>
<reference evidence="2 3" key="1">
    <citation type="submission" date="2024-09" db="EMBL/GenBank/DDBJ databases">
        <authorList>
            <person name="Sun Q."/>
            <person name="Mori K."/>
        </authorList>
    </citation>
    <scope>NUCLEOTIDE SEQUENCE [LARGE SCALE GENOMIC DNA]</scope>
    <source>
        <strain evidence="2 3">TBRC 1432</strain>
    </source>
</reference>
<dbReference type="Proteomes" id="UP001589810">
    <property type="component" value="Unassembled WGS sequence"/>
</dbReference>
<sequence length="211" mass="23208">MRSSRWLLTLAGVVVLVIAAFVIKDVSGPTTASGSSPAQVQLAELPIAAQHSMAGYSRDRFKHWVTQGNGCDTREVVIERDGKDVRKDASCRATSGHWTSPYDNKQIDKASDLDIDHMVPLADAWRTGADKWTDERRSQFANDLTAPQLLAVSAASNRGKGDQDPAAWKPSNQAYWCTYATNWVIVKHTYQLFVTQAEHDALATMLTSCPS</sequence>
<keyword evidence="2" id="KW-0378">Hydrolase</keyword>
<dbReference type="GO" id="GO:0004519">
    <property type="term" value="F:endonuclease activity"/>
    <property type="evidence" value="ECO:0007669"/>
    <property type="project" value="UniProtKB-KW"/>
</dbReference>
<evidence type="ECO:0000313" key="2">
    <source>
        <dbReference type="EMBL" id="MFC0540081.1"/>
    </source>
</evidence>
<comment type="caution">
    <text evidence="2">The sequence shown here is derived from an EMBL/GenBank/DDBJ whole genome shotgun (WGS) entry which is preliminary data.</text>
</comment>
<feature type="domain" description="GmrSD restriction endonucleases C-terminal" evidence="1">
    <location>
        <begin position="97"/>
        <end position="204"/>
    </location>
</feature>
<dbReference type="PANTHER" id="PTHR24094">
    <property type="entry name" value="SECRETED PROTEIN"/>
    <property type="match status" value="1"/>
</dbReference>
<dbReference type="InterPro" id="IPR011089">
    <property type="entry name" value="GmrSD_C"/>
</dbReference>
<evidence type="ECO:0000259" key="1">
    <source>
        <dbReference type="Pfam" id="PF07510"/>
    </source>
</evidence>
<dbReference type="Pfam" id="PF07510">
    <property type="entry name" value="GmrSD_C"/>
    <property type="match status" value="1"/>
</dbReference>
<keyword evidence="3" id="KW-1185">Reference proteome</keyword>